<dbReference type="InterPro" id="IPR038476">
    <property type="entry name" value="UvrC_RNase_H_dom_sf"/>
</dbReference>
<evidence type="ECO:0000313" key="12">
    <source>
        <dbReference type="Proteomes" id="UP001355056"/>
    </source>
</evidence>
<keyword evidence="1 7" id="KW-0963">Cytoplasm</keyword>
<evidence type="ECO:0000259" key="10">
    <source>
        <dbReference type="PROSITE" id="PS50165"/>
    </source>
</evidence>
<dbReference type="Pfam" id="PF02151">
    <property type="entry name" value="UVR"/>
    <property type="match status" value="1"/>
</dbReference>
<dbReference type="Proteomes" id="UP001355056">
    <property type="component" value="Unassembled WGS sequence"/>
</dbReference>
<keyword evidence="5 7" id="KW-0234">DNA repair</keyword>
<keyword evidence="2 7" id="KW-0227">DNA damage</keyword>
<dbReference type="PROSITE" id="PS50164">
    <property type="entry name" value="GIY_YIG"/>
    <property type="match status" value="1"/>
</dbReference>
<protein>
    <recommendedName>
        <fullName evidence="7">UvrABC system protein C</fullName>
        <shortName evidence="7">Protein UvrC</shortName>
    </recommendedName>
    <alternativeName>
        <fullName evidence="7">Excinuclease ABC subunit C</fullName>
    </alternativeName>
</protein>
<keyword evidence="3 7" id="KW-0228">DNA excision</keyword>
<dbReference type="InterPro" id="IPR004791">
    <property type="entry name" value="UvrC"/>
</dbReference>
<dbReference type="NCBIfam" id="NF001824">
    <property type="entry name" value="PRK00558.1-5"/>
    <property type="match status" value="1"/>
</dbReference>
<comment type="subcellular location">
    <subcellularLocation>
        <location evidence="7">Cytoplasm</location>
    </subcellularLocation>
</comment>
<evidence type="ECO:0000256" key="7">
    <source>
        <dbReference type="HAMAP-Rule" id="MF_00203"/>
    </source>
</evidence>
<dbReference type="Gene3D" id="3.40.1440.10">
    <property type="entry name" value="GIY-YIG endonuclease"/>
    <property type="match status" value="1"/>
</dbReference>
<dbReference type="SUPFAM" id="SSF46600">
    <property type="entry name" value="C-terminal UvrC-binding domain of UvrB"/>
    <property type="match status" value="1"/>
</dbReference>
<dbReference type="PROSITE" id="PS50165">
    <property type="entry name" value="UVRC"/>
    <property type="match status" value="1"/>
</dbReference>
<dbReference type="Gene3D" id="1.10.150.20">
    <property type="entry name" value="5' to 3' exonuclease, C-terminal subdomain"/>
    <property type="match status" value="1"/>
</dbReference>
<reference evidence="11 12" key="1">
    <citation type="journal article" date="2016" name="Int. J. Syst. Evol. Microbiol.">
        <title>Lysobacter erysipheiresistens sp. nov., an antagonist of powdery mildew, isolated from tobacco-cultivated soil.</title>
        <authorList>
            <person name="Xie B."/>
            <person name="Li T."/>
            <person name="Lin X."/>
            <person name="Wang C.J."/>
            <person name="Chen Y.J."/>
            <person name="Liu W.J."/>
            <person name="Zhao Z.W."/>
        </authorList>
    </citation>
    <scope>NUCLEOTIDE SEQUENCE [LARGE SCALE GENOMIC DNA]</scope>
    <source>
        <strain evidence="11 12">RS-LYSO-3</strain>
    </source>
</reference>
<dbReference type="SMART" id="SM00465">
    <property type="entry name" value="GIYc"/>
    <property type="match status" value="1"/>
</dbReference>
<evidence type="ECO:0000256" key="1">
    <source>
        <dbReference type="ARBA" id="ARBA00022490"/>
    </source>
</evidence>
<accession>A0ABU7Z0Q2</accession>
<dbReference type="Gene3D" id="4.10.860.10">
    <property type="entry name" value="UVR domain"/>
    <property type="match status" value="1"/>
</dbReference>
<dbReference type="SMART" id="SM00278">
    <property type="entry name" value="HhH1"/>
    <property type="match status" value="2"/>
</dbReference>
<sequence>MSAKPPAQFDGKAFARGLSTAPGVYRMIAADDTVLYVGKASALKNRVSSYFNATPKSARIMTMLNQTARMETTVTRTEAEALILENQLIKSLKPRYNVLLRDDKSYPYVLMTNETWPRIAMHRGPRAVPGRYFGPYASVGAVRDTLNLMHKLFKLRSCEDSVFRNRSRPCLQHQIGRCSAPCVGLVPAREYDESVRRAALLLDGRSDELTDELGRAMEAAAARLDFEEAARVRDLVTSIRTLQARQYVDGRAADLDVLAVAMQGAAACVMLLAFRDGRNLGTRAFFPKTNGSESPEEVLAAFVSQYYGEQNPPREIVLDRDIPDREMIEQALSSAGERKVQLRTSVRGERAGYLDMARRNAGITLASERTSHAAQLARAEGLRDLLGLAGLPARIECFDISHTMGEATVASCVVFDAEGPVRGQYRRYNITGIEPGDDYAAMHQAISRRFRRSVAAAAEAAGAGEPPATARGKRDAEAAAVLPDILLIDGGAGQVAQARAVLDELGVEGVALVGVAKGPARRPGDEELLLPGIDGQPGRNVRPGTDSPALQLVQQVRDEAHRFAITGHRGRRQKARNTSRLEDIPGIGPRRRGNLLRHFGGLAGLKAAGVEEISRVDGVNDALAERIYATLHGLETVEGGSRAGATRSDE</sequence>
<dbReference type="Pfam" id="PF14520">
    <property type="entry name" value="HHH_5"/>
    <property type="match status" value="1"/>
</dbReference>
<comment type="similarity">
    <text evidence="7">Belongs to the UvrC family.</text>
</comment>
<dbReference type="Gene3D" id="3.30.420.340">
    <property type="entry name" value="UvrC, RNAse H endonuclease domain"/>
    <property type="match status" value="1"/>
</dbReference>
<dbReference type="EMBL" id="JAXGFP010000006">
    <property type="protein sequence ID" value="MEG3184795.1"/>
    <property type="molecule type" value="Genomic_DNA"/>
</dbReference>
<dbReference type="InterPro" id="IPR036876">
    <property type="entry name" value="UVR_dom_sf"/>
</dbReference>
<dbReference type="InterPro" id="IPR001943">
    <property type="entry name" value="UVR_dom"/>
</dbReference>
<evidence type="ECO:0000259" key="8">
    <source>
        <dbReference type="PROSITE" id="PS50151"/>
    </source>
</evidence>
<feature type="domain" description="GIY-YIG" evidence="9">
    <location>
        <begin position="20"/>
        <end position="98"/>
    </location>
</feature>
<comment type="subunit">
    <text evidence="7">Interacts with UvrB in an incision complex.</text>
</comment>
<evidence type="ECO:0000256" key="6">
    <source>
        <dbReference type="ARBA" id="ARBA00023236"/>
    </source>
</evidence>
<evidence type="ECO:0000256" key="4">
    <source>
        <dbReference type="ARBA" id="ARBA00022881"/>
    </source>
</evidence>
<dbReference type="Pfam" id="PF01541">
    <property type="entry name" value="GIY-YIG"/>
    <property type="match status" value="1"/>
</dbReference>
<evidence type="ECO:0000256" key="5">
    <source>
        <dbReference type="ARBA" id="ARBA00023204"/>
    </source>
</evidence>
<name>A0ABU7Z0Q2_9GAMM</name>
<organism evidence="11 12">
    <name type="scientific">Novilysobacter erysipheiresistens</name>
    <dbReference type="NCBI Taxonomy" id="1749332"/>
    <lineage>
        <taxon>Bacteria</taxon>
        <taxon>Pseudomonadati</taxon>
        <taxon>Pseudomonadota</taxon>
        <taxon>Gammaproteobacteria</taxon>
        <taxon>Lysobacterales</taxon>
        <taxon>Lysobacteraceae</taxon>
        <taxon>Novilysobacter</taxon>
    </lineage>
</organism>
<evidence type="ECO:0000256" key="2">
    <source>
        <dbReference type="ARBA" id="ARBA00022763"/>
    </source>
</evidence>
<dbReference type="RefSeq" id="WP_332617654.1">
    <property type="nucleotide sequence ID" value="NZ_JAXGFP010000006.1"/>
</dbReference>
<feature type="domain" description="UVR" evidence="8">
    <location>
        <begin position="207"/>
        <end position="242"/>
    </location>
</feature>
<evidence type="ECO:0000313" key="11">
    <source>
        <dbReference type="EMBL" id="MEG3184795.1"/>
    </source>
</evidence>
<dbReference type="HAMAP" id="MF_00203">
    <property type="entry name" value="UvrC"/>
    <property type="match status" value="1"/>
</dbReference>
<dbReference type="PANTHER" id="PTHR30562">
    <property type="entry name" value="UVRC/OXIDOREDUCTASE"/>
    <property type="match status" value="1"/>
</dbReference>
<dbReference type="InterPro" id="IPR000305">
    <property type="entry name" value="GIY-YIG_endonuc"/>
</dbReference>
<dbReference type="Pfam" id="PF22920">
    <property type="entry name" value="UvrC_RNaseH"/>
    <property type="match status" value="1"/>
</dbReference>
<comment type="function">
    <text evidence="7">The UvrABC repair system catalyzes the recognition and processing of DNA lesions. UvrC both incises the 5' and 3' sides of the lesion. The N-terminal half is responsible for the 3' incision and the C-terminal half is responsible for the 5' incision.</text>
</comment>
<dbReference type="NCBIfam" id="TIGR00194">
    <property type="entry name" value="uvrC"/>
    <property type="match status" value="1"/>
</dbReference>
<dbReference type="SUPFAM" id="SSF47781">
    <property type="entry name" value="RuvA domain 2-like"/>
    <property type="match status" value="1"/>
</dbReference>
<comment type="caution">
    <text evidence="11">The sequence shown here is derived from an EMBL/GenBank/DDBJ whole genome shotgun (WGS) entry which is preliminary data.</text>
</comment>
<dbReference type="SUPFAM" id="SSF82771">
    <property type="entry name" value="GIY-YIG endonuclease"/>
    <property type="match status" value="1"/>
</dbReference>
<evidence type="ECO:0000256" key="3">
    <source>
        <dbReference type="ARBA" id="ARBA00022769"/>
    </source>
</evidence>
<keyword evidence="4 7" id="KW-0267">Excision nuclease</keyword>
<keyword evidence="12" id="KW-1185">Reference proteome</keyword>
<proteinExistence type="inferred from homology"/>
<dbReference type="PANTHER" id="PTHR30562:SF1">
    <property type="entry name" value="UVRABC SYSTEM PROTEIN C"/>
    <property type="match status" value="1"/>
</dbReference>
<feature type="domain" description="UvrC family homology region profile" evidence="10">
    <location>
        <begin position="257"/>
        <end position="502"/>
    </location>
</feature>
<dbReference type="InterPro" id="IPR001162">
    <property type="entry name" value="UvrC_RNase_H_dom"/>
</dbReference>
<dbReference type="InterPro" id="IPR047296">
    <property type="entry name" value="GIY-YIG_UvrC_Cho"/>
</dbReference>
<dbReference type="InterPro" id="IPR050066">
    <property type="entry name" value="UvrABC_protein_C"/>
</dbReference>
<gene>
    <name evidence="7 11" type="primary">uvrC</name>
    <name evidence="11" type="ORF">SNE34_12350</name>
</gene>
<evidence type="ECO:0000259" key="9">
    <source>
        <dbReference type="PROSITE" id="PS50164"/>
    </source>
</evidence>
<keyword evidence="6 7" id="KW-0742">SOS response</keyword>
<dbReference type="CDD" id="cd10434">
    <property type="entry name" value="GIY-YIG_UvrC_Cho"/>
    <property type="match status" value="1"/>
</dbReference>
<dbReference type="Pfam" id="PF08459">
    <property type="entry name" value="UvrC_RNaseH_dom"/>
    <property type="match status" value="1"/>
</dbReference>
<dbReference type="InterPro" id="IPR035901">
    <property type="entry name" value="GIY-YIG_endonuc_sf"/>
</dbReference>
<dbReference type="InterPro" id="IPR003583">
    <property type="entry name" value="Hlx-hairpin-Hlx_DNA-bd_motif"/>
</dbReference>
<dbReference type="InterPro" id="IPR010994">
    <property type="entry name" value="RuvA_2-like"/>
</dbReference>
<dbReference type="PROSITE" id="PS50151">
    <property type="entry name" value="UVR"/>
    <property type="match status" value="1"/>
</dbReference>